<dbReference type="GO" id="GO:0005975">
    <property type="term" value="P:carbohydrate metabolic process"/>
    <property type="evidence" value="ECO:0007669"/>
    <property type="project" value="InterPro"/>
</dbReference>
<dbReference type="InterPro" id="IPR012878">
    <property type="entry name" value="Beta-AFase-like_GH127_cat"/>
</dbReference>
<sequence length="643" mass="73726">MRYKIIIAAMCFGMCGTLSAQSIYPGQHAGKMKKETVAPIQLESFDLKDVRLLPSRFRENMMRDSVWMVSIDVNRLLHSFRTNAGVFAGREGGYMTVKKLGGWESLDCELRGHTAGHLLSAYGLMYAATGSEIFKLKGDSIVNGLASVQEALGNGYLSAFPEELINRNIRGTGVWAPWYTLHKLYSGLMDQYLYADNAQALEVVKKMGDWAYNKLKPLSEETRRRMIRNEFGGVNEAFYNLYALTGDERYRWLARFFYHNEVMDPLRELRDDLGTKHTNTFIPKVIAEARNYELTKDETSRKLTGFFWHTMIDRHTFAPGCSSDKEHYFDPQEMSKHLSGYTGETCCTYNMLKLSRHLFCWTGDEAVAGYYERALYNQILGQQDPETGMVCYFLPLLSGAHKVYSTKENSFWCCVGSGFESHAKYGEAIYYHNDKGIYVNLFIPSEVNWEDKGLTLRQETAFPFEETTVLTVKAVQPVRTTVYLRYPSWSRNVSVRVNGKKMPVKQKPGSYIALTRQWQDGDRIEATYPMQVRIETTPDNPDKGALLYGPLVLAGERGTDGMQAPAPFSDPKLYNDYYTYNYQIPANLQTTLQVDRKHPERTLQRVGKELKFTTGQGDIVRPLYDLHHQRYVVYWDFVGQNSK</sequence>
<dbReference type="Pfam" id="PF07944">
    <property type="entry name" value="Beta-AFase-like_GH127_cat"/>
    <property type="match status" value="1"/>
</dbReference>
<reference evidence="4 5" key="1">
    <citation type="journal article" date="2019" name="Nat. Med.">
        <title>A library of human gut bacterial isolates paired with longitudinal multiomics data enables mechanistic microbiome research.</title>
        <authorList>
            <person name="Poyet M."/>
            <person name="Groussin M."/>
            <person name="Gibbons S.M."/>
            <person name="Avila-Pacheco J."/>
            <person name="Jiang X."/>
            <person name="Kearney S.M."/>
            <person name="Perrotta A.R."/>
            <person name="Berdy B."/>
            <person name="Zhao S."/>
            <person name="Lieberman T.D."/>
            <person name="Swanson P.K."/>
            <person name="Smith M."/>
            <person name="Roesemann S."/>
            <person name="Alexander J.E."/>
            <person name="Rich S.A."/>
            <person name="Livny J."/>
            <person name="Vlamakis H."/>
            <person name="Clish C."/>
            <person name="Bullock K."/>
            <person name="Deik A."/>
            <person name="Scott J."/>
            <person name="Pierce K.A."/>
            <person name="Xavier R.J."/>
            <person name="Alm E.J."/>
        </authorList>
    </citation>
    <scope>NUCLEOTIDE SEQUENCE [LARGE SCALE GENOMIC DNA]</scope>
    <source>
        <strain evidence="4 5">BIOML-A19</strain>
    </source>
</reference>
<accession>A0A7J5H655</accession>
<dbReference type="Proteomes" id="UP000487221">
    <property type="component" value="Unassembled WGS sequence"/>
</dbReference>
<dbReference type="InterPro" id="IPR008928">
    <property type="entry name" value="6-hairpin_glycosidase_sf"/>
</dbReference>
<dbReference type="SUPFAM" id="SSF48208">
    <property type="entry name" value="Six-hairpin glycosidases"/>
    <property type="match status" value="1"/>
</dbReference>
<protein>
    <submittedName>
        <fullName evidence="4">Glycoside hydrolase family 127 protein</fullName>
    </submittedName>
</protein>
<dbReference type="PANTHER" id="PTHR31151:SF0">
    <property type="entry name" value="PROLINE-TRNA LIGASE (DUF1680)"/>
    <property type="match status" value="1"/>
</dbReference>
<dbReference type="EMBL" id="WCTY01000011">
    <property type="protein sequence ID" value="KAB4185140.1"/>
    <property type="molecule type" value="Genomic_DNA"/>
</dbReference>
<evidence type="ECO:0000313" key="5">
    <source>
        <dbReference type="Proteomes" id="UP000487221"/>
    </source>
</evidence>
<dbReference type="Pfam" id="PF20736">
    <property type="entry name" value="Glyco_hydro127M"/>
    <property type="match status" value="1"/>
</dbReference>
<feature type="domain" description="Non-reducing end beta-L-arabinofuranosidase-like GH127 middle" evidence="3">
    <location>
        <begin position="436"/>
        <end position="530"/>
    </location>
</feature>
<organism evidence="4 5">
    <name type="scientific">Bacteroides uniformis</name>
    <dbReference type="NCBI Taxonomy" id="820"/>
    <lineage>
        <taxon>Bacteria</taxon>
        <taxon>Pseudomonadati</taxon>
        <taxon>Bacteroidota</taxon>
        <taxon>Bacteroidia</taxon>
        <taxon>Bacteroidales</taxon>
        <taxon>Bacteroidaceae</taxon>
        <taxon>Bacteroides</taxon>
    </lineage>
</organism>
<dbReference type="RefSeq" id="WP_151875364.1">
    <property type="nucleotide sequence ID" value="NZ_WCTY01000011.1"/>
</dbReference>
<dbReference type="PANTHER" id="PTHR31151">
    <property type="entry name" value="PROLINE-TRNA LIGASE (DUF1680)"/>
    <property type="match status" value="1"/>
</dbReference>
<dbReference type="GO" id="GO:0016787">
    <property type="term" value="F:hydrolase activity"/>
    <property type="evidence" value="ECO:0007669"/>
    <property type="project" value="UniProtKB-KW"/>
</dbReference>
<evidence type="ECO:0000259" key="3">
    <source>
        <dbReference type="Pfam" id="PF20736"/>
    </source>
</evidence>
<feature type="domain" description="Non-reducing end beta-L-arabinofuranosidase-like GH127 catalytic" evidence="2">
    <location>
        <begin position="49"/>
        <end position="427"/>
    </location>
</feature>
<proteinExistence type="predicted"/>
<keyword evidence="4" id="KW-0378">Hydrolase</keyword>
<gene>
    <name evidence="4" type="ORF">GAQ44_07395</name>
</gene>
<dbReference type="AlphaFoldDB" id="A0A7J5H655"/>
<feature type="chain" id="PRO_5029590836" evidence="1">
    <location>
        <begin position="21"/>
        <end position="643"/>
    </location>
</feature>
<name>A0A7J5H655_BACUN</name>
<feature type="signal peptide" evidence="1">
    <location>
        <begin position="1"/>
        <end position="20"/>
    </location>
</feature>
<evidence type="ECO:0000256" key="1">
    <source>
        <dbReference type="SAM" id="SignalP"/>
    </source>
</evidence>
<evidence type="ECO:0000259" key="2">
    <source>
        <dbReference type="Pfam" id="PF07944"/>
    </source>
</evidence>
<keyword evidence="1" id="KW-0732">Signal</keyword>
<comment type="caution">
    <text evidence="4">The sequence shown here is derived from an EMBL/GenBank/DDBJ whole genome shotgun (WGS) entry which is preliminary data.</text>
</comment>
<evidence type="ECO:0000313" key="4">
    <source>
        <dbReference type="EMBL" id="KAB4185140.1"/>
    </source>
</evidence>
<dbReference type="InterPro" id="IPR049046">
    <property type="entry name" value="Beta-AFase-like_GH127_middle"/>
</dbReference>